<evidence type="ECO:0000256" key="4">
    <source>
        <dbReference type="ARBA" id="ARBA00022946"/>
    </source>
</evidence>
<keyword evidence="5 6" id="KW-0496">Mitochondrion</keyword>
<dbReference type="Proteomes" id="UP001285908">
    <property type="component" value="Unassembled WGS sequence"/>
</dbReference>
<organism evidence="8 9">
    <name type="scientific">Neurospora hispaniola</name>
    <dbReference type="NCBI Taxonomy" id="588809"/>
    <lineage>
        <taxon>Eukaryota</taxon>
        <taxon>Fungi</taxon>
        <taxon>Dikarya</taxon>
        <taxon>Ascomycota</taxon>
        <taxon>Pezizomycotina</taxon>
        <taxon>Sordariomycetes</taxon>
        <taxon>Sordariomycetidae</taxon>
        <taxon>Sordariales</taxon>
        <taxon>Sordariaceae</taxon>
        <taxon>Neurospora</taxon>
    </lineage>
</organism>
<keyword evidence="9" id="KW-1185">Reference proteome</keyword>
<dbReference type="Gene3D" id="3.60.160.10">
    <property type="entry name" value="Mitochondrial biogenesis AIM24"/>
    <property type="match status" value="1"/>
</dbReference>
<dbReference type="Pfam" id="PF01987">
    <property type="entry name" value="AIM24"/>
    <property type="match status" value="1"/>
</dbReference>
<dbReference type="FunFam" id="3.60.160.10:FF:000001">
    <property type="entry name" value="Altered inheritance of mitochondria protein 24, mitochondrial"/>
    <property type="match status" value="1"/>
</dbReference>
<evidence type="ECO:0000313" key="8">
    <source>
        <dbReference type="EMBL" id="KAK3492039.1"/>
    </source>
</evidence>
<dbReference type="AlphaFoldDB" id="A0AAJ0I6U7"/>
<feature type="region of interest" description="Disordered" evidence="7">
    <location>
        <begin position="414"/>
        <end position="455"/>
    </location>
</feature>
<comment type="caution">
    <text evidence="8">The sequence shown here is derived from an EMBL/GenBank/DDBJ whole genome shotgun (WGS) entry which is preliminary data.</text>
</comment>
<evidence type="ECO:0000256" key="5">
    <source>
        <dbReference type="ARBA" id="ARBA00023128"/>
    </source>
</evidence>
<accession>A0AAJ0I6U7</accession>
<comment type="subcellular location">
    <subcellularLocation>
        <location evidence="1 6">Mitochondrion</location>
    </subcellularLocation>
</comment>
<evidence type="ECO:0000313" key="9">
    <source>
        <dbReference type="Proteomes" id="UP001285908"/>
    </source>
</evidence>
<dbReference type="RefSeq" id="XP_062692497.1">
    <property type="nucleotide sequence ID" value="XM_062837117.1"/>
</dbReference>
<evidence type="ECO:0000256" key="2">
    <source>
        <dbReference type="ARBA" id="ARBA00009322"/>
    </source>
</evidence>
<evidence type="ECO:0000256" key="3">
    <source>
        <dbReference type="ARBA" id="ARBA00013287"/>
    </source>
</evidence>
<dbReference type="SUPFAM" id="SSF51219">
    <property type="entry name" value="TRAP-like"/>
    <property type="match status" value="1"/>
</dbReference>
<dbReference type="GO" id="GO:0005743">
    <property type="term" value="C:mitochondrial inner membrane"/>
    <property type="evidence" value="ECO:0007669"/>
    <property type="project" value="TreeGrafter"/>
</dbReference>
<reference evidence="8 9" key="1">
    <citation type="journal article" date="2023" name="Mol. Phylogenet. Evol.">
        <title>Genome-scale phylogeny and comparative genomics of the fungal order Sordariales.</title>
        <authorList>
            <person name="Hensen N."/>
            <person name="Bonometti L."/>
            <person name="Westerberg I."/>
            <person name="Brannstrom I.O."/>
            <person name="Guillou S."/>
            <person name="Cros-Aarteil S."/>
            <person name="Calhoun S."/>
            <person name="Haridas S."/>
            <person name="Kuo A."/>
            <person name="Mondo S."/>
            <person name="Pangilinan J."/>
            <person name="Riley R."/>
            <person name="LaButti K."/>
            <person name="Andreopoulos B."/>
            <person name="Lipzen A."/>
            <person name="Chen C."/>
            <person name="Yan M."/>
            <person name="Daum C."/>
            <person name="Ng V."/>
            <person name="Clum A."/>
            <person name="Steindorff A."/>
            <person name="Ohm R.A."/>
            <person name="Martin F."/>
            <person name="Silar P."/>
            <person name="Natvig D.O."/>
            <person name="Lalanne C."/>
            <person name="Gautier V."/>
            <person name="Ament-Velasquez S.L."/>
            <person name="Kruys A."/>
            <person name="Hutchinson M.I."/>
            <person name="Powell A.J."/>
            <person name="Barry K."/>
            <person name="Miller A.N."/>
            <person name="Grigoriev I.V."/>
            <person name="Debuchy R."/>
            <person name="Gladieux P."/>
            <person name="Hiltunen Thoren M."/>
            <person name="Johannesson H."/>
        </authorList>
    </citation>
    <scope>NUCLEOTIDE SEQUENCE [LARGE SCALE GENOMIC DNA]</scope>
    <source>
        <strain evidence="8 9">FGSC 10403</strain>
    </source>
</reference>
<dbReference type="EMBL" id="JAULSX010000004">
    <property type="protein sequence ID" value="KAK3492039.1"/>
    <property type="molecule type" value="Genomic_DNA"/>
</dbReference>
<dbReference type="PANTHER" id="PTHR36959">
    <property type="entry name" value="ALTERED INHERITANCE OF MITOCHONDRIA PROTEIN 24, MITOCHONDRIAL"/>
    <property type="match status" value="1"/>
</dbReference>
<dbReference type="GeneID" id="87874739"/>
<feature type="compositionally biased region" description="Basic and acidic residues" evidence="7">
    <location>
        <begin position="414"/>
        <end position="449"/>
    </location>
</feature>
<sequence length="455" mass="49477">MRGQSPLVRAARTARLTRTSTTTTTPLLLNTRTNNFVCWQCRSIQISAKPATDSRPAPDVFDALPGGPRDTADARFEVIGAPASLLSVTLSASQRLYTRRGTLVSVAGKVENAQSTLSVLSPLPRAFLGVPFLYQRISSTTPITALIGTKSPNTSFSVLHLDGTTDYMVAQRNALLAWTGHTIRVSPRIQHGLAPANWGATHVTGRGLVALAAPGQIYELTLAEGEELTLHPSHVVAYSVTRNPPLPFRFKSTRLNLQVPAVPHYISNAASRLVPAKVSEFFAQMRDTQFYTILARILYGLRTATRRTIWGDRLFMQFRGPTNILMSSRGVRVSDVLSREDVNEIADTEAGVVGKALGTSRIEKEKAKAKAKAKALEQKKTETPPLVAEIAVAGEKVDFAEEAKIPAEKVIEDVTGEEKEGEAAETKPVKLRDASVGKDAKATLEESKDLNQFVR</sequence>
<proteinExistence type="inferred from homology"/>
<name>A0AAJ0I6U7_9PEZI</name>
<comment type="similarity">
    <text evidence="2 6">Belongs to the AIM24 family.</text>
</comment>
<dbReference type="InterPro" id="IPR016031">
    <property type="entry name" value="Trp_RNA-bd_attenuator-like_dom"/>
</dbReference>
<dbReference type="GO" id="GO:0007007">
    <property type="term" value="P:inner mitochondrial membrane organization"/>
    <property type="evidence" value="ECO:0007669"/>
    <property type="project" value="TreeGrafter"/>
</dbReference>
<evidence type="ECO:0000256" key="7">
    <source>
        <dbReference type="SAM" id="MobiDB-lite"/>
    </source>
</evidence>
<evidence type="ECO:0000256" key="1">
    <source>
        <dbReference type="ARBA" id="ARBA00004173"/>
    </source>
</evidence>
<dbReference type="InterPro" id="IPR036983">
    <property type="entry name" value="AIM24_sf"/>
</dbReference>
<keyword evidence="4" id="KW-0809">Transit peptide</keyword>
<dbReference type="PANTHER" id="PTHR36959:SF2">
    <property type="entry name" value="ALTERED INHERITANCE OF MITOCHONDRIA PROTEIN 24, MITOCHONDRIAL"/>
    <property type="match status" value="1"/>
</dbReference>
<protein>
    <recommendedName>
        <fullName evidence="3 6">Altered inheritance of mitochondria protein 24, mitochondrial</fullName>
    </recommendedName>
</protein>
<dbReference type="InterPro" id="IPR002838">
    <property type="entry name" value="AIM24"/>
</dbReference>
<evidence type="ECO:0000256" key="6">
    <source>
        <dbReference type="RuleBase" id="RU363045"/>
    </source>
</evidence>
<gene>
    <name evidence="8" type="ORF">B0T23DRAFT_378889</name>
</gene>